<name>A0ABZ2D0L7_9BACI</name>
<dbReference type="InterPro" id="IPR013762">
    <property type="entry name" value="Integrase-like_cat_sf"/>
</dbReference>
<feature type="domain" description="Tyr recombinase" evidence="4">
    <location>
        <begin position="27"/>
        <end position="235"/>
    </location>
</feature>
<dbReference type="Gene3D" id="1.10.443.10">
    <property type="entry name" value="Intergrase catalytic core"/>
    <property type="match status" value="1"/>
</dbReference>
<dbReference type="PANTHER" id="PTHR30349:SF41">
    <property type="entry name" value="INTEGRASE_RECOMBINASE PROTEIN MJ0367-RELATED"/>
    <property type="match status" value="1"/>
</dbReference>
<keyword evidence="2" id="KW-0238">DNA-binding</keyword>
<dbReference type="SUPFAM" id="SSF56349">
    <property type="entry name" value="DNA breaking-rejoining enzymes"/>
    <property type="match status" value="1"/>
</dbReference>
<dbReference type="InterPro" id="IPR050090">
    <property type="entry name" value="Tyrosine_recombinase_XerCD"/>
</dbReference>
<organism evidence="5 6">
    <name type="scientific">Shouchella rhizosphaerae</name>
    <dbReference type="NCBI Taxonomy" id="866786"/>
    <lineage>
        <taxon>Bacteria</taxon>
        <taxon>Bacillati</taxon>
        <taxon>Bacillota</taxon>
        <taxon>Bacilli</taxon>
        <taxon>Bacillales</taxon>
        <taxon>Bacillaceae</taxon>
        <taxon>Shouchella</taxon>
    </lineage>
</organism>
<evidence type="ECO:0000313" key="6">
    <source>
        <dbReference type="Proteomes" id="UP001341136"/>
    </source>
</evidence>
<dbReference type="EMBL" id="CP144921">
    <property type="protein sequence ID" value="WWA30304.1"/>
    <property type="molecule type" value="Genomic_DNA"/>
</dbReference>
<evidence type="ECO:0000256" key="1">
    <source>
        <dbReference type="ARBA" id="ARBA00008857"/>
    </source>
</evidence>
<proteinExistence type="inferred from homology"/>
<keyword evidence="6" id="KW-1185">Reference proteome</keyword>
<evidence type="ECO:0000256" key="3">
    <source>
        <dbReference type="ARBA" id="ARBA00023172"/>
    </source>
</evidence>
<keyword evidence="3" id="KW-0233">DNA recombination</keyword>
<protein>
    <submittedName>
        <fullName evidence="5">Site-specific integrase</fullName>
    </submittedName>
</protein>
<sequence>MFPNQWKKSINRYYREEQVVKAKKQRQKPNDYSEEEAQQVIDALSQETRKWRLLILGSMIGGFRRGELIGLEWHNVKFDEEKGLEVENNIPLTKDGKAIEKGPKTISSYRFADMPEWYMEELALYKKEWEQERKDLGSKWEGMDREFVFHNGLGKSYYYQHPSKWWKRFCKMHNIRYITFHGLRHSMGTLLIEDDDPNVDSLLKAIQERLGHSRKSTTEDIYVHITKKVKKRTDWQV</sequence>
<dbReference type="PROSITE" id="PS51898">
    <property type="entry name" value="TYR_RECOMBINASE"/>
    <property type="match status" value="1"/>
</dbReference>
<evidence type="ECO:0000256" key="2">
    <source>
        <dbReference type="ARBA" id="ARBA00023125"/>
    </source>
</evidence>
<accession>A0ABZ2D0L7</accession>
<evidence type="ECO:0000259" key="4">
    <source>
        <dbReference type="PROSITE" id="PS51898"/>
    </source>
</evidence>
<dbReference type="PANTHER" id="PTHR30349">
    <property type="entry name" value="PHAGE INTEGRASE-RELATED"/>
    <property type="match status" value="1"/>
</dbReference>
<comment type="similarity">
    <text evidence="1">Belongs to the 'phage' integrase family.</text>
</comment>
<dbReference type="InterPro" id="IPR002104">
    <property type="entry name" value="Integrase_catalytic"/>
</dbReference>
<dbReference type="InterPro" id="IPR011010">
    <property type="entry name" value="DNA_brk_join_enz"/>
</dbReference>
<dbReference type="RefSeq" id="WP_244835526.1">
    <property type="nucleotide sequence ID" value="NZ_CP144921.1"/>
</dbReference>
<dbReference type="CDD" id="cd01189">
    <property type="entry name" value="INT_ICEBs1_C_like"/>
    <property type="match status" value="1"/>
</dbReference>
<dbReference type="Pfam" id="PF00589">
    <property type="entry name" value="Phage_integrase"/>
    <property type="match status" value="1"/>
</dbReference>
<evidence type="ECO:0000313" key="5">
    <source>
        <dbReference type="EMBL" id="WWA30304.1"/>
    </source>
</evidence>
<dbReference type="Proteomes" id="UP001341136">
    <property type="component" value="Chromosome"/>
</dbReference>
<gene>
    <name evidence="5" type="ORF">V5G21_00480</name>
</gene>
<reference evidence="5 6" key="1">
    <citation type="submission" date="2024-01" db="EMBL/GenBank/DDBJ databases">
        <title>Culturomics analysis of mouse respiratory tract.</title>
        <authorList>
            <person name="Phillips A.M."/>
            <person name="Collette N.M."/>
            <person name="Mageeney C.M."/>
            <person name="Sinha A."/>
            <person name="Hern K.E."/>
            <person name="Arkin A.P."/>
            <person name="Williams K.P."/>
            <person name="Branda S."/>
        </authorList>
    </citation>
    <scope>NUCLEOTIDE SEQUENCE [LARGE SCALE GENOMIC DNA]</scope>
    <source>
        <strain evidence="5 6">CP20</strain>
    </source>
</reference>